<accession>A0ABS1BY83</accession>
<comment type="caution">
    <text evidence="3">The sequence shown here is derived from an EMBL/GenBank/DDBJ whole genome shotgun (WGS) entry which is preliminary data.</text>
</comment>
<protein>
    <recommendedName>
        <fullName evidence="5">Lipoprotein</fullName>
    </recommendedName>
</protein>
<keyword evidence="4" id="KW-1185">Reference proteome</keyword>
<sequence length="225" mass="25926">MSTLKLIALYLFFLSFSGCNQVQNNQKKPEIHQIRFGSFNGNPSENSTNRGWRFSHFMQINLNTDSVLLKQNQSGFNEYQYGKQPAKYFTGKIPLSLKRDIAYFEPYLFTKKSGTRLNNPEENAVLYSGPIIFLEYKKDTTTRYFYIDHIKSGSLYDFKLGKISEKLFDFAVNPDSLKLAGKDYKLNDDSLVTPIVNRRDFKVSAPPPPVQKTIKFTPPTENTNQ</sequence>
<keyword evidence="2" id="KW-0732">Signal</keyword>
<feature type="signal peptide" evidence="2">
    <location>
        <begin position="1"/>
        <end position="20"/>
    </location>
</feature>
<organism evidence="3 4">
    <name type="scientific">Adhaeribacter terrigena</name>
    <dbReference type="NCBI Taxonomy" id="2793070"/>
    <lineage>
        <taxon>Bacteria</taxon>
        <taxon>Pseudomonadati</taxon>
        <taxon>Bacteroidota</taxon>
        <taxon>Cytophagia</taxon>
        <taxon>Cytophagales</taxon>
        <taxon>Hymenobacteraceae</taxon>
        <taxon>Adhaeribacter</taxon>
    </lineage>
</organism>
<dbReference type="Proteomes" id="UP000644147">
    <property type="component" value="Unassembled WGS sequence"/>
</dbReference>
<dbReference type="EMBL" id="JAEHFX010000001">
    <property type="protein sequence ID" value="MBK0402077.1"/>
    <property type="molecule type" value="Genomic_DNA"/>
</dbReference>
<dbReference type="RefSeq" id="WP_200504668.1">
    <property type="nucleotide sequence ID" value="NZ_JAEHFX010000001.1"/>
</dbReference>
<reference evidence="3 4" key="1">
    <citation type="submission" date="2020-12" db="EMBL/GenBank/DDBJ databases">
        <title>Bacterial novel species Adhaeribacter sp. BT258 isolated from soil.</title>
        <authorList>
            <person name="Jung H.-Y."/>
        </authorList>
    </citation>
    <scope>NUCLEOTIDE SEQUENCE [LARGE SCALE GENOMIC DNA]</scope>
    <source>
        <strain evidence="3 4">BT258</strain>
    </source>
</reference>
<evidence type="ECO:0000256" key="1">
    <source>
        <dbReference type="SAM" id="MobiDB-lite"/>
    </source>
</evidence>
<gene>
    <name evidence="3" type="ORF">I5M27_03720</name>
</gene>
<evidence type="ECO:0000256" key="2">
    <source>
        <dbReference type="SAM" id="SignalP"/>
    </source>
</evidence>
<feature type="chain" id="PRO_5045918876" description="Lipoprotein" evidence="2">
    <location>
        <begin position="21"/>
        <end position="225"/>
    </location>
</feature>
<name>A0ABS1BY83_9BACT</name>
<evidence type="ECO:0000313" key="4">
    <source>
        <dbReference type="Proteomes" id="UP000644147"/>
    </source>
</evidence>
<proteinExistence type="predicted"/>
<dbReference type="PROSITE" id="PS51257">
    <property type="entry name" value="PROKAR_LIPOPROTEIN"/>
    <property type="match status" value="1"/>
</dbReference>
<evidence type="ECO:0008006" key="5">
    <source>
        <dbReference type="Google" id="ProtNLM"/>
    </source>
</evidence>
<evidence type="ECO:0000313" key="3">
    <source>
        <dbReference type="EMBL" id="MBK0402077.1"/>
    </source>
</evidence>
<feature type="region of interest" description="Disordered" evidence="1">
    <location>
        <begin position="204"/>
        <end position="225"/>
    </location>
</feature>